<comment type="caution">
    <text evidence="9">The sequence shown here is derived from an EMBL/GenBank/DDBJ whole genome shotgun (WGS) entry which is preliminary data.</text>
</comment>
<evidence type="ECO:0000256" key="6">
    <source>
        <dbReference type="ARBA" id="ARBA00023136"/>
    </source>
</evidence>
<name>A0A942E4T1_9HYPH</name>
<evidence type="ECO:0000313" key="9">
    <source>
        <dbReference type="EMBL" id="MBS3648492.1"/>
    </source>
</evidence>
<evidence type="ECO:0000256" key="1">
    <source>
        <dbReference type="ARBA" id="ARBA00004651"/>
    </source>
</evidence>
<dbReference type="PROSITE" id="PS50928">
    <property type="entry name" value="ABC_TM1"/>
    <property type="match status" value="1"/>
</dbReference>
<dbReference type="CDD" id="cd06261">
    <property type="entry name" value="TM_PBP2"/>
    <property type="match status" value="1"/>
</dbReference>
<dbReference type="PANTHER" id="PTHR43744">
    <property type="entry name" value="ABC TRANSPORTER PERMEASE PROTEIN MG189-RELATED-RELATED"/>
    <property type="match status" value="1"/>
</dbReference>
<organism evidence="9 10">
    <name type="scientific">Pseudaminobacter soli</name>
    <name type="common">ex Zhang et al. 2022</name>
    <dbReference type="NCBI Taxonomy" id="2831468"/>
    <lineage>
        <taxon>Bacteria</taxon>
        <taxon>Pseudomonadati</taxon>
        <taxon>Pseudomonadota</taxon>
        <taxon>Alphaproteobacteria</taxon>
        <taxon>Hyphomicrobiales</taxon>
        <taxon>Phyllobacteriaceae</taxon>
        <taxon>Pseudaminobacter</taxon>
    </lineage>
</organism>
<keyword evidence="6 7" id="KW-0472">Membrane</keyword>
<dbReference type="RefSeq" id="WP_188254038.1">
    <property type="nucleotide sequence ID" value="NZ_JABVCF010000003.1"/>
</dbReference>
<evidence type="ECO:0000313" key="10">
    <source>
        <dbReference type="Proteomes" id="UP000680348"/>
    </source>
</evidence>
<dbReference type="GO" id="GO:0005886">
    <property type="term" value="C:plasma membrane"/>
    <property type="evidence" value="ECO:0007669"/>
    <property type="project" value="UniProtKB-SubCell"/>
</dbReference>
<evidence type="ECO:0000256" key="2">
    <source>
        <dbReference type="ARBA" id="ARBA00022448"/>
    </source>
</evidence>
<evidence type="ECO:0000256" key="3">
    <source>
        <dbReference type="ARBA" id="ARBA00022475"/>
    </source>
</evidence>
<dbReference type="GO" id="GO:0055085">
    <property type="term" value="P:transmembrane transport"/>
    <property type="evidence" value="ECO:0007669"/>
    <property type="project" value="InterPro"/>
</dbReference>
<dbReference type="EMBL" id="JAGWCR010000003">
    <property type="protein sequence ID" value="MBS3648492.1"/>
    <property type="molecule type" value="Genomic_DNA"/>
</dbReference>
<dbReference type="AlphaFoldDB" id="A0A942E4T1"/>
<dbReference type="Proteomes" id="UP000680348">
    <property type="component" value="Unassembled WGS sequence"/>
</dbReference>
<dbReference type="Pfam" id="PF00528">
    <property type="entry name" value="BPD_transp_1"/>
    <property type="match status" value="1"/>
</dbReference>
<dbReference type="Gene3D" id="1.10.3720.10">
    <property type="entry name" value="MetI-like"/>
    <property type="match status" value="1"/>
</dbReference>
<evidence type="ECO:0000256" key="5">
    <source>
        <dbReference type="ARBA" id="ARBA00022989"/>
    </source>
</evidence>
<keyword evidence="2 7" id="KW-0813">Transport</keyword>
<protein>
    <submittedName>
        <fullName evidence="9">Carbohydrate ABC transporter permease</fullName>
    </submittedName>
</protein>
<dbReference type="InterPro" id="IPR000515">
    <property type="entry name" value="MetI-like"/>
</dbReference>
<dbReference type="InterPro" id="IPR035906">
    <property type="entry name" value="MetI-like_sf"/>
</dbReference>
<feature type="transmembrane region" description="Helical" evidence="7">
    <location>
        <begin position="201"/>
        <end position="226"/>
    </location>
</feature>
<feature type="domain" description="ABC transmembrane type-1" evidence="8">
    <location>
        <begin position="89"/>
        <end position="281"/>
    </location>
</feature>
<evidence type="ECO:0000259" key="8">
    <source>
        <dbReference type="PROSITE" id="PS50928"/>
    </source>
</evidence>
<feature type="transmembrane region" description="Helical" evidence="7">
    <location>
        <begin position="93"/>
        <end position="112"/>
    </location>
</feature>
<comment type="similarity">
    <text evidence="7">Belongs to the binding-protein-dependent transport system permease family.</text>
</comment>
<dbReference type="SUPFAM" id="SSF161098">
    <property type="entry name" value="MetI-like"/>
    <property type="match status" value="1"/>
</dbReference>
<feature type="transmembrane region" description="Helical" evidence="7">
    <location>
        <begin position="26"/>
        <end position="47"/>
    </location>
</feature>
<comment type="subcellular location">
    <subcellularLocation>
        <location evidence="1 7">Cell membrane</location>
        <topology evidence="1 7">Multi-pass membrane protein</topology>
    </subcellularLocation>
</comment>
<reference evidence="9" key="1">
    <citation type="submission" date="2021-04" db="EMBL/GenBank/DDBJ databases">
        <title>Pseudaminobacter soli sp. nov., isolated from paddy soil contaminated by heavy metals.</title>
        <authorList>
            <person name="Zhang K."/>
        </authorList>
    </citation>
    <scope>NUCLEOTIDE SEQUENCE</scope>
    <source>
        <strain evidence="9">19-2017</strain>
    </source>
</reference>
<gene>
    <name evidence="9" type="ORF">KEU06_07605</name>
</gene>
<dbReference type="PANTHER" id="PTHR43744:SF12">
    <property type="entry name" value="ABC TRANSPORTER PERMEASE PROTEIN MG189-RELATED"/>
    <property type="match status" value="1"/>
</dbReference>
<evidence type="ECO:0000256" key="7">
    <source>
        <dbReference type="RuleBase" id="RU363032"/>
    </source>
</evidence>
<feature type="transmembrane region" description="Helical" evidence="7">
    <location>
        <begin position="158"/>
        <end position="180"/>
    </location>
</feature>
<sequence length="294" mass="33024">MAALDIAKLDLDAIAAKERRAQGSSALIWLFAALLAIAWLVPFYYLLVSVFKTNAEYGLGHPLALPQSWQPILENVYEAWTKTRMGEGMFNSALYGIVGAGAAVFIAALAAYGLTRIDFRGKNFWFMLIFSGTIFPLQMYLIPLFIGYNKLGLNNSRLGMILFYTAICIPFPVLVLRNYMAGLPREMDEAARLDGCSEFRIFHSIVLPNCWGPMTALFLIQFTWVWNDLLFSMVLTSREEVRSLMNGLMVLQGSYAAQTPNVVMTATLLASLPTVVLFFLLRRHFMNGMKLQNL</sequence>
<evidence type="ECO:0000256" key="4">
    <source>
        <dbReference type="ARBA" id="ARBA00022692"/>
    </source>
</evidence>
<keyword evidence="10" id="KW-1185">Reference proteome</keyword>
<proteinExistence type="inferred from homology"/>
<keyword evidence="3" id="KW-1003">Cell membrane</keyword>
<feature type="transmembrane region" description="Helical" evidence="7">
    <location>
        <begin position="124"/>
        <end position="146"/>
    </location>
</feature>
<keyword evidence="4 7" id="KW-0812">Transmembrane</keyword>
<feature type="transmembrane region" description="Helical" evidence="7">
    <location>
        <begin position="262"/>
        <end position="281"/>
    </location>
</feature>
<keyword evidence="5 7" id="KW-1133">Transmembrane helix</keyword>
<accession>A0A942E4T1</accession>